<dbReference type="EMBL" id="MHIM01000001">
    <property type="protein sequence ID" value="OGY53284.1"/>
    <property type="molecule type" value="Genomic_DNA"/>
</dbReference>
<proteinExistence type="predicted"/>
<feature type="domain" description="Glycosyltransferase subfamily 4-like N-terminal" evidence="2">
    <location>
        <begin position="16"/>
        <end position="191"/>
    </location>
</feature>
<dbReference type="Pfam" id="PF13439">
    <property type="entry name" value="Glyco_transf_4"/>
    <property type="match status" value="1"/>
</dbReference>
<organism evidence="3 4">
    <name type="scientific">Candidatus Buchananbacteria bacterium RIFCSPLOWO2_01_FULL_39_33</name>
    <dbReference type="NCBI Taxonomy" id="1797543"/>
    <lineage>
        <taxon>Bacteria</taxon>
        <taxon>Candidatus Buchananiibacteriota</taxon>
    </lineage>
</organism>
<accession>A0A1G1YLZ4</accession>
<dbReference type="AlphaFoldDB" id="A0A1G1YLZ4"/>
<sequence length="412" mass="46082">MKIGIIHSIYKPEVRGGAEVVVENIALGLKNQGDEVFIISVGCKNQKEEIDGLKVYRIKSFNLFNFLDINSQPAISRFFWHLLDMFNIIQAGRVYKILKKEKPALVLMHNLKGLGYLTPLVIKILKIKNIQTVHDMQLIHPSGLLPENEKIGFLANSYAGFNKLLFKSVKVVVFPSEYIKSVYQRYGFFKKAEKIVLGNPISKMPTLPEGGQAATPIGADWGGGRGEFQILFLGQVEEYKGIFDLIEAVKGLAGLPAPAGDFVLNIVGNGSALSKAKIRAQEAFPDDSFKAKIRFWGRLEPKELAERIWSQTDLLVNPSQVGESFGLVIIEAYAHGVPVLVSNKGALPELVKEGETGFVVTNNNWREKIEWCLNHQSELKDLRENCLKAAAKYNLEDYLNKLKEFAMMTKTI</sequence>
<reference evidence="3 4" key="1">
    <citation type="journal article" date="2016" name="Nat. Commun.">
        <title>Thousands of microbial genomes shed light on interconnected biogeochemical processes in an aquifer system.</title>
        <authorList>
            <person name="Anantharaman K."/>
            <person name="Brown C.T."/>
            <person name="Hug L.A."/>
            <person name="Sharon I."/>
            <person name="Castelle C.J."/>
            <person name="Probst A.J."/>
            <person name="Thomas B.C."/>
            <person name="Singh A."/>
            <person name="Wilkins M.J."/>
            <person name="Karaoz U."/>
            <person name="Brodie E.L."/>
            <person name="Williams K.H."/>
            <person name="Hubbard S.S."/>
            <person name="Banfield J.F."/>
        </authorList>
    </citation>
    <scope>NUCLEOTIDE SEQUENCE [LARGE SCALE GENOMIC DNA]</scope>
</reference>
<dbReference type="Gene3D" id="3.40.50.2000">
    <property type="entry name" value="Glycogen Phosphorylase B"/>
    <property type="match status" value="2"/>
</dbReference>
<dbReference type="PANTHER" id="PTHR45947:SF13">
    <property type="entry name" value="TRANSFERASE"/>
    <property type="match status" value="1"/>
</dbReference>
<evidence type="ECO:0000259" key="1">
    <source>
        <dbReference type="Pfam" id="PF00534"/>
    </source>
</evidence>
<dbReference type="Pfam" id="PF00534">
    <property type="entry name" value="Glycos_transf_1"/>
    <property type="match status" value="1"/>
</dbReference>
<comment type="caution">
    <text evidence="3">The sequence shown here is derived from an EMBL/GenBank/DDBJ whole genome shotgun (WGS) entry which is preliminary data.</text>
</comment>
<gene>
    <name evidence="3" type="ORF">A3A02_03285</name>
</gene>
<dbReference type="InterPro" id="IPR050194">
    <property type="entry name" value="Glycosyltransferase_grp1"/>
</dbReference>
<dbReference type="Proteomes" id="UP000177376">
    <property type="component" value="Unassembled WGS sequence"/>
</dbReference>
<protein>
    <recommendedName>
        <fullName evidence="5">Glycosyltransferase subfamily 4-like N-terminal domain-containing protein</fullName>
    </recommendedName>
</protein>
<feature type="domain" description="Glycosyl transferase family 1" evidence="1">
    <location>
        <begin position="226"/>
        <end position="385"/>
    </location>
</feature>
<evidence type="ECO:0000313" key="3">
    <source>
        <dbReference type="EMBL" id="OGY53284.1"/>
    </source>
</evidence>
<dbReference type="PANTHER" id="PTHR45947">
    <property type="entry name" value="SULFOQUINOVOSYL TRANSFERASE SQD2"/>
    <property type="match status" value="1"/>
</dbReference>
<dbReference type="InterPro" id="IPR028098">
    <property type="entry name" value="Glyco_trans_4-like_N"/>
</dbReference>
<dbReference type="SUPFAM" id="SSF53756">
    <property type="entry name" value="UDP-Glycosyltransferase/glycogen phosphorylase"/>
    <property type="match status" value="1"/>
</dbReference>
<evidence type="ECO:0000259" key="2">
    <source>
        <dbReference type="Pfam" id="PF13439"/>
    </source>
</evidence>
<evidence type="ECO:0000313" key="4">
    <source>
        <dbReference type="Proteomes" id="UP000177376"/>
    </source>
</evidence>
<name>A0A1G1YLZ4_9BACT</name>
<dbReference type="GO" id="GO:0016757">
    <property type="term" value="F:glycosyltransferase activity"/>
    <property type="evidence" value="ECO:0007669"/>
    <property type="project" value="InterPro"/>
</dbReference>
<evidence type="ECO:0008006" key="5">
    <source>
        <dbReference type="Google" id="ProtNLM"/>
    </source>
</evidence>
<dbReference type="InterPro" id="IPR001296">
    <property type="entry name" value="Glyco_trans_1"/>
</dbReference>